<proteinExistence type="predicted"/>
<dbReference type="Proteomes" id="UP000694700">
    <property type="component" value="Unplaced"/>
</dbReference>
<sequence>MLLHVSNTSCIIFFNFRLEGCSLTEQSCEIVASALQNANSPVRELDMSNNDLQDSGVKFISIGLKSSHCKLEILRLSGCFITEEGCSVLAAALTSNPLHLRELDLSCNHPGDLGGQLLTARLNDPTFKLETLKYVAQGDFSFLVSDFRY</sequence>
<dbReference type="Gene3D" id="3.80.10.10">
    <property type="entry name" value="Ribonuclease Inhibitor"/>
    <property type="match status" value="1"/>
</dbReference>
<protein>
    <submittedName>
        <fullName evidence="3">Uncharacterized protein</fullName>
    </submittedName>
</protein>
<dbReference type="SUPFAM" id="SSF52047">
    <property type="entry name" value="RNI-like"/>
    <property type="match status" value="1"/>
</dbReference>
<accession>A0A8C1RZC4</accession>
<organism evidence="3 4">
    <name type="scientific">Cyprinus carpio</name>
    <name type="common">Common carp</name>
    <dbReference type="NCBI Taxonomy" id="7962"/>
    <lineage>
        <taxon>Eukaryota</taxon>
        <taxon>Metazoa</taxon>
        <taxon>Chordata</taxon>
        <taxon>Craniata</taxon>
        <taxon>Vertebrata</taxon>
        <taxon>Euteleostomi</taxon>
        <taxon>Actinopterygii</taxon>
        <taxon>Neopterygii</taxon>
        <taxon>Teleostei</taxon>
        <taxon>Ostariophysi</taxon>
        <taxon>Cypriniformes</taxon>
        <taxon>Cyprinidae</taxon>
        <taxon>Cyprininae</taxon>
        <taxon>Cyprinus</taxon>
    </lineage>
</organism>
<dbReference type="SMART" id="SM00368">
    <property type="entry name" value="LRR_RI"/>
    <property type="match status" value="3"/>
</dbReference>
<dbReference type="PANTHER" id="PTHR24106">
    <property type="entry name" value="NACHT, LRR AND CARD DOMAINS-CONTAINING"/>
    <property type="match status" value="1"/>
</dbReference>
<dbReference type="Pfam" id="PF13516">
    <property type="entry name" value="LRR_6"/>
    <property type="match status" value="3"/>
</dbReference>
<evidence type="ECO:0000313" key="4">
    <source>
        <dbReference type="Proteomes" id="UP000694700"/>
    </source>
</evidence>
<name>A0A8C1RZC4_CYPCA</name>
<keyword evidence="1" id="KW-0433">Leucine-rich repeat</keyword>
<reference evidence="3" key="1">
    <citation type="submission" date="2025-08" db="UniProtKB">
        <authorList>
            <consortium name="Ensembl"/>
        </authorList>
    </citation>
    <scope>IDENTIFICATION</scope>
</reference>
<evidence type="ECO:0000256" key="2">
    <source>
        <dbReference type="ARBA" id="ARBA00022737"/>
    </source>
</evidence>
<dbReference type="AlphaFoldDB" id="A0A8C1RZC4"/>
<dbReference type="InterPro" id="IPR001611">
    <property type="entry name" value="Leu-rich_rpt"/>
</dbReference>
<evidence type="ECO:0000256" key="1">
    <source>
        <dbReference type="ARBA" id="ARBA00022614"/>
    </source>
</evidence>
<dbReference type="InterPro" id="IPR051261">
    <property type="entry name" value="NLR"/>
</dbReference>
<dbReference type="FunFam" id="3.80.10.10:FF:000474">
    <property type="entry name" value="Si:ch211-214c20.1"/>
    <property type="match status" value="1"/>
</dbReference>
<dbReference type="Ensembl" id="ENSCCRT00015000096.1">
    <property type="protein sequence ID" value="ENSCCRP00015000089.1"/>
    <property type="gene ID" value="ENSCCRG00015000071.1"/>
</dbReference>
<dbReference type="InterPro" id="IPR032675">
    <property type="entry name" value="LRR_dom_sf"/>
</dbReference>
<evidence type="ECO:0000313" key="3">
    <source>
        <dbReference type="Ensembl" id="ENSCCRP00015000089.1"/>
    </source>
</evidence>
<keyword evidence="2" id="KW-0677">Repeat</keyword>